<dbReference type="GO" id="GO:0006508">
    <property type="term" value="P:proteolysis"/>
    <property type="evidence" value="ECO:0007669"/>
    <property type="project" value="InterPro"/>
</dbReference>
<sequence>MLAVYEVTWTEGSHTSNYLSGMDQDVANGVDRISISLSENGTMHVSLGAWPSTICATGNWTGIELEYHHAAELLPCQKLQPDWSPSAIRCVMMTTMKV</sequence>
<gene>
    <name evidence="1" type="ORF">A4A49_00958</name>
</gene>
<comment type="caution">
    <text evidence="1">The sequence shown here is derived from an EMBL/GenBank/DDBJ whole genome shotgun (WGS) entry which is preliminary data.</text>
</comment>
<dbReference type="AlphaFoldDB" id="A0A1J6IH31"/>
<organism evidence="1 2">
    <name type="scientific">Nicotiana attenuata</name>
    <name type="common">Coyote tobacco</name>
    <dbReference type="NCBI Taxonomy" id="49451"/>
    <lineage>
        <taxon>Eukaryota</taxon>
        <taxon>Viridiplantae</taxon>
        <taxon>Streptophyta</taxon>
        <taxon>Embryophyta</taxon>
        <taxon>Tracheophyta</taxon>
        <taxon>Spermatophyta</taxon>
        <taxon>Magnoliopsida</taxon>
        <taxon>eudicotyledons</taxon>
        <taxon>Gunneridae</taxon>
        <taxon>Pentapetalae</taxon>
        <taxon>asterids</taxon>
        <taxon>lamiids</taxon>
        <taxon>Solanales</taxon>
        <taxon>Solanaceae</taxon>
        <taxon>Nicotianoideae</taxon>
        <taxon>Nicotianeae</taxon>
        <taxon>Nicotiana</taxon>
    </lineage>
</organism>
<dbReference type="InterPro" id="IPR036852">
    <property type="entry name" value="Peptidase_S8/S53_dom_sf"/>
</dbReference>
<dbReference type="Gramene" id="OIS99823">
    <property type="protein sequence ID" value="OIS99823"/>
    <property type="gene ID" value="A4A49_00958"/>
</dbReference>
<accession>A0A1J6IH31</accession>
<dbReference type="Proteomes" id="UP000187609">
    <property type="component" value="Unassembled WGS sequence"/>
</dbReference>
<dbReference type="EMBL" id="MJEQ01037190">
    <property type="protein sequence ID" value="OIS99823.1"/>
    <property type="molecule type" value="Genomic_DNA"/>
</dbReference>
<name>A0A1J6IH31_NICAT</name>
<evidence type="ECO:0000313" key="2">
    <source>
        <dbReference type="Proteomes" id="UP000187609"/>
    </source>
</evidence>
<evidence type="ECO:0000313" key="1">
    <source>
        <dbReference type="EMBL" id="OIS99823.1"/>
    </source>
</evidence>
<protein>
    <submittedName>
        <fullName evidence="1">Uncharacterized protein</fullName>
    </submittedName>
</protein>
<reference evidence="1" key="1">
    <citation type="submission" date="2016-11" db="EMBL/GenBank/DDBJ databases">
        <title>The genome of Nicotiana attenuata.</title>
        <authorList>
            <person name="Xu S."/>
            <person name="Brockmoeller T."/>
            <person name="Gaquerel E."/>
            <person name="Navarro A."/>
            <person name="Kuhl H."/>
            <person name="Gase K."/>
            <person name="Ling Z."/>
            <person name="Zhou W."/>
            <person name="Kreitzer C."/>
            <person name="Stanke M."/>
            <person name="Tang H."/>
            <person name="Lyons E."/>
            <person name="Pandey P."/>
            <person name="Pandey S.P."/>
            <person name="Timmermann B."/>
            <person name="Baldwin I.T."/>
        </authorList>
    </citation>
    <scope>NUCLEOTIDE SEQUENCE [LARGE SCALE GENOMIC DNA]</scope>
    <source>
        <strain evidence="1">UT</strain>
    </source>
</reference>
<proteinExistence type="predicted"/>
<keyword evidence="2" id="KW-1185">Reference proteome</keyword>
<dbReference type="Gene3D" id="3.40.50.200">
    <property type="entry name" value="Peptidase S8/S53 domain"/>
    <property type="match status" value="1"/>
</dbReference>
<dbReference type="GO" id="GO:0004252">
    <property type="term" value="F:serine-type endopeptidase activity"/>
    <property type="evidence" value="ECO:0007669"/>
    <property type="project" value="InterPro"/>
</dbReference>